<evidence type="ECO:0000313" key="3">
    <source>
        <dbReference type="Proteomes" id="UP000008694"/>
    </source>
</evidence>
<dbReference type="Gramene" id="scaffold_202224.1">
    <property type="protein sequence ID" value="scaffold_202224.1"/>
    <property type="gene ID" value="scaffold_202224.1"/>
</dbReference>
<dbReference type="Proteomes" id="UP000008694">
    <property type="component" value="Unassembled WGS sequence"/>
</dbReference>
<name>D7KR55_ARALL</name>
<gene>
    <name evidence="2" type="ORF">ARALYDRAFT_895150</name>
</gene>
<evidence type="ECO:0000256" key="1">
    <source>
        <dbReference type="SAM" id="MobiDB-lite"/>
    </source>
</evidence>
<reference evidence="3" key="1">
    <citation type="journal article" date="2011" name="Nat. Genet.">
        <title>The Arabidopsis lyrata genome sequence and the basis of rapid genome size change.</title>
        <authorList>
            <person name="Hu T.T."/>
            <person name="Pattyn P."/>
            <person name="Bakker E.G."/>
            <person name="Cao J."/>
            <person name="Cheng J.-F."/>
            <person name="Clark R.M."/>
            <person name="Fahlgren N."/>
            <person name="Fawcett J.A."/>
            <person name="Grimwood J."/>
            <person name="Gundlach H."/>
            <person name="Haberer G."/>
            <person name="Hollister J.D."/>
            <person name="Ossowski S."/>
            <person name="Ottilar R.P."/>
            <person name="Salamov A.A."/>
            <person name="Schneeberger K."/>
            <person name="Spannagl M."/>
            <person name="Wang X."/>
            <person name="Yang L."/>
            <person name="Nasrallah M.E."/>
            <person name="Bergelson J."/>
            <person name="Carrington J.C."/>
            <person name="Gaut B.S."/>
            <person name="Schmutz J."/>
            <person name="Mayer K.F.X."/>
            <person name="Van de Peer Y."/>
            <person name="Grigoriev I.V."/>
            <person name="Nordborg M."/>
            <person name="Weigel D."/>
            <person name="Guo Y.-L."/>
        </authorList>
    </citation>
    <scope>NUCLEOTIDE SEQUENCE [LARGE SCALE GENOMIC DNA]</scope>
    <source>
        <strain evidence="3">cv. MN47</strain>
    </source>
</reference>
<feature type="compositionally biased region" description="Basic residues" evidence="1">
    <location>
        <begin position="1"/>
        <end position="10"/>
    </location>
</feature>
<accession>D7KR55</accession>
<evidence type="ECO:0000313" key="2">
    <source>
        <dbReference type="EMBL" id="EFH63721.1"/>
    </source>
</evidence>
<sequence>MQKSQSKHSLHSSSFSSASATAVSDATTTPFASRFLFGYVLSHSLCIGFGFV</sequence>
<feature type="region of interest" description="Disordered" evidence="1">
    <location>
        <begin position="1"/>
        <end position="20"/>
    </location>
</feature>
<keyword evidence="3" id="KW-1185">Reference proteome</keyword>
<dbReference type="HOGENOM" id="CLU_3089935_0_0_1"/>
<proteinExistence type="predicted"/>
<dbReference type="AlphaFoldDB" id="D7KR55"/>
<dbReference type="EMBL" id="GL348714">
    <property type="protein sequence ID" value="EFH63721.1"/>
    <property type="molecule type" value="Genomic_DNA"/>
</dbReference>
<organism evidence="3">
    <name type="scientific">Arabidopsis lyrata subsp. lyrata</name>
    <name type="common">Lyre-leaved rock-cress</name>
    <dbReference type="NCBI Taxonomy" id="81972"/>
    <lineage>
        <taxon>Eukaryota</taxon>
        <taxon>Viridiplantae</taxon>
        <taxon>Streptophyta</taxon>
        <taxon>Embryophyta</taxon>
        <taxon>Tracheophyta</taxon>
        <taxon>Spermatophyta</taxon>
        <taxon>Magnoliopsida</taxon>
        <taxon>eudicotyledons</taxon>
        <taxon>Gunneridae</taxon>
        <taxon>Pentapetalae</taxon>
        <taxon>rosids</taxon>
        <taxon>malvids</taxon>
        <taxon>Brassicales</taxon>
        <taxon>Brassicaceae</taxon>
        <taxon>Camelineae</taxon>
        <taxon>Arabidopsis</taxon>
    </lineage>
</organism>
<protein>
    <submittedName>
        <fullName evidence="2">Expressed protein</fullName>
    </submittedName>
</protein>
<feature type="compositionally biased region" description="Low complexity" evidence="1">
    <location>
        <begin position="11"/>
        <end position="20"/>
    </location>
</feature>